<evidence type="ECO:0000256" key="8">
    <source>
        <dbReference type="ARBA" id="ARBA00023136"/>
    </source>
</evidence>
<dbReference type="GO" id="GO:0015833">
    <property type="term" value="P:peptide transport"/>
    <property type="evidence" value="ECO:0007669"/>
    <property type="project" value="UniProtKB-KW"/>
</dbReference>
<evidence type="ECO:0000256" key="5">
    <source>
        <dbReference type="ARBA" id="ARBA00022856"/>
    </source>
</evidence>
<feature type="transmembrane region" description="Helical" evidence="9">
    <location>
        <begin position="29"/>
        <end position="51"/>
    </location>
</feature>
<evidence type="ECO:0000256" key="2">
    <source>
        <dbReference type="ARBA" id="ARBA00022448"/>
    </source>
</evidence>
<feature type="transmembrane region" description="Helical" evidence="9">
    <location>
        <begin position="257"/>
        <end position="278"/>
    </location>
</feature>
<dbReference type="InterPro" id="IPR050366">
    <property type="entry name" value="BP-dependent_transpt_permease"/>
</dbReference>
<comment type="caution">
    <text evidence="11">The sequence shown here is derived from an EMBL/GenBank/DDBJ whole genome shotgun (WGS) entry which is preliminary data.</text>
</comment>
<dbReference type="CDD" id="cd06261">
    <property type="entry name" value="TM_PBP2"/>
    <property type="match status" value="1"/>
</dbReference>
<feature type="domain" description="ABC transmembrane type-1" evidence="10">
    <location>
        <begin position="90"/>
        <end position="278"/>
    </location>
</feature>
<sequence length="290" mass="31201">MADITPAVTAAPAPRRGRQLRRLSRRLPLTAKIGAAILLFWILTVLTVQFWPLADPLAMVGRRLQPPSAAHWLGTDALGRDVFSRTLHGSIWSIPIAIVVVACAVSIGSFLGAISGFFGGWWDTIIMRLVDVTVAFPPILLAMAVAAMLGPGLANASIAMVIVWWPIYARLMRAQVLEVKEREHVEAAVAGGAGGLRVLRVHVLPLCWTPTLINATMDFGQVVLLAASLSFIGLGATPPSPEWGSMISEGATRFYDWWIAFGPGMAILSVVLATSFLGDGLRDLFDRRSA</sequence>
<accession>A0A844W6S5</accession>
<feature type="transmembrane region" description="Helical" evidence="9">
    <location>
        <begin position="91"/>
        <end position="118"/>
    </location>
</feature>
<feature type="transmembrane region" description="Helical" evidence="9">
    <location>
        <begin position="219"/>
        <end position="237"/>
    </location>
</feature>
<keyword evidence="2 9" id="KW-0813">Transport</keyword>
<proteinExistence type="inferred from homology"/>
<evidence type="ECO:0000259" key="10">
    <source>
        <dbReference type="PROSITE" id="PS50928"/>
    </source>
</evidence>
<dbReference type="Proteomes" id="UP000443843">
    <property type="component" value="Unassembled WGS sequence"/>
</dbReference>
<evidence type="ECO:0000256" key="4">
    <source>
        <dbReference type="ARBA" id="ARBA00022692"/>
    </source>
</evidence>
<feature type="transmembrane region" description="Helical" evidence="9">
    <location>
        <begin position="125"/>
        <end position="147"/>
    </location>
</feature>
<evidence type="ECO:0000256" key="3">
    <source>
        <dbReference type="ARBA" id="ARBA00022475"/>
    </source>
</evidence>
<dbReference type="AlphaFoldDB" id="A0A844W6S5"/>
<comment type="subcellular location">
    <subcellularLocation>
        <location evidence="1 9">Cell membrane</location>
        <topology evidence="1 9">Multi-pass membrane protein</topology>
    </subcellularLocation>
</comment>
<dbReference type="Pfam" id="PF00528">
    <property type="entry name" value="BPD_transp_1"/>
    <property type="match status" value="1"/>
</dbReference>
<evidence type="ECO:0000256" key="7">
    <source>
        <dbReference type="ARBA" id="ARBA00022989"/>
    </source>
</evidence>
<dbReference type="SUPFAM" id="SSF161098">
    <property type="entry name" value="MetI-like"/>
    <property type="match status" value="1"/>
</dbReference>
<dbReference type="PANTHER" id="PTHR43386">
    <property type="entry name" value="OLIGOPEPTIDE TRANSPORT SYSTEM PERMEASE PROTEIN APPC"/>
    <property type="match status" value="1"/>
</dbReference>
<evidence type="ECO:0000256" key="9">
    <source>
        <dbReference type="RuleBase" id="RU363032"/>
    </source>
</evidence>
<protein>
    <submittedName>
        <fullName evidence="11">ABC transporter permease subunit</fullName>
    </submittedName>
</protein>
<dbReference type="InterPro" id="IPR000515">
    <property type="entry name" value="MetI-like"/>
</dbReference>
<reference evidence="11 12" key="1">
    <citation type="submission" date="2019-11" db="EMBL/GenBank/DDBJ databases">
        <title>Pseudooceanicola pacifica sp. nov., isolated from deep-sea sediment of the Pacific Ocean.</title>
        <authorList>
            <person name="Lyu L."/>
        </authorList>
    </citation>
    <scope>NUCLEOTIDE SEQUENCE [LARGE SCALE GENOMIC DNA]</scope>
    <source>
        <strain evidence="11 12">216_PA32_1</strain>
    </source>
</reference>
<dbReference type="RefSeq" id="WP_160382999.1">
    <property type="nucleotide sequence ID" value="NZ_WNXQ01000006.1"/>
</dbReference>
<name>A0A844W6S5_9RHOB</name>
<evidence type="ECO:0000313" key="11">
    <source>
        <dbReference type="EMBL" id="MWB78785.1"/>
    </source>
</evidence>
<dbReference type="PROSITE" id="PS50928">
    <property type="entry name" value="ABC_TM1"/>
    <property type="match status" value="1"/>
</dbReference>
<keyword evidence="3" id="KW-1003">Cell membrane</keyword>
<dbReference type="EMBL" id="WNXQ01000006">
    <property type="protein sequence ID" value="MWB78785.1"/>
    <property type="molecule type" value="Genomic_DNA"/>
</dbReference>
<dbReference type="PANTHER" id="PTHR43386:SF1">
    <property type="entry name" value="D,D-DIPEPTIDE TRANSPORT SYSTEM PERMEASE PROTEIN DDPC-RELATED"/>
    <property type="match status" value="1"/>
</dbReference>
<keyword evidence="4 9" id="KW-0812">Transmembrane</keyword>
<evidence type="ECO:0000256" key="6">
    <source>
        <dbReference type="ARBA" id="ARBA00022927"/>
    </source>
</evidence>
<gene>
    <name evidence="11" type="ORF">GLS40_12160</name>
</gene>
<keyword evidence="12" id="KW-1185">Reference proteome</keyword>
<comment type="similarity">
    <text evidence="9">Belongs to the binding-protein-dependent transport system permease family.</text>
</comment>
<keyword evidence="7 9" id="KW-1133">Transmembrane helix</keyword>
<dbReference type="GO" id="GO:0015031">
    <property type="term" value="P:protein transport"/>
    <property type="evidence" value="ECO:0007669"/>
    <property type="project" value="UniProtKB-KW"/>
</dbReference>
<keyword evidence="5" id="KW-0571">Peptide transport</keyword>
<dbReference type="InterPro" id="IPR035906">
    <property type="entry name" value="MetI-like_sf"/>
</dbReference>
<organism evidence="11 12">
    <name type="scientific">Pseudooceanicola pacificus</name>
    <dbReference type="NCBI Taxonomy" id="2676438"/>
    <lineage>
        <taxon>Bacteria</taxon>
        <taxon>Pseudomonadati</taxon>
        <taxon>Pseudomonadota</taxon>
        <taxon>Alphaproteobacteria</taxon>
        <taxon>Rhodobacterales</taxon>
        <taxon>Paracoccaceae</taxon>
        <taxon>Pseudooceanicola</taxon>
    </lineage>
</organism>
<dbReference type="GO" id="GO:0005886">
    <property type="term" value="C:plasma membrane"/>
    <property type="evidence" value="ECO:0007669"/>
    <property type="project" value="UniProtKB-SubCell"/>
</dbReference>
<evidence type="ECO:0000256" key="1">
    <source>
        <dbReference type="ARBA" id="ARBA00004651"/>
    </source>
</evidence>
<keyword evidence="8 9" id="KW-0472">Membrane</keyword>
<dbReference type="GO" id="GO:0055085">
    <property type="term" value="P:transmembrane transport"/>
    <property type="evidence" value="ECO:0007669"/>
    <property type="project" value="InterPro"/>
</dbReference>
<keyword evidence="6" id="KW-0653">Protein transport</keyword>
<feature type="transmembrane region" description="Helical" evidence="9">
    <location>
        <begin position="153"/>
        <end position="172"/>
    </location>
</feature>
<evidence type="ECO:0000313" key="12">
    <source>
        <dbReference type="Proteomes" id="UP000443843"/>
    </source>
</evidence>
<dbReference type="Gene3D" id="1.10.3720.10">
    <property type="entry name" value="MetI-like"/>
    <property type="match status" value="1"/>
</dbReference>